<keyword evidence="2" id="KW-1133">Transmembrane helix</keyword>
<organism evidence="3 4">
    <name type="scientific">Lichenicoccus roseus</name>
    <dbReference type="NCBI Taxonomy" id="2683649"/>
    <lineage>
        <taxon>Bacteria</taxon>
        <taxon>Pseudomonadati</taxon>
        <taxon>Pseudomonadota</taxon>
        <taxon>Alphaproteobacteria</taxon>
        <taxon>Acetobacterales</taxon>
        <taxon>Acetobacteraceae</taxon>
        <taxon>Lichenicoccus</taxon>
    </lineage>
</organism>
<comment type="caution">
    <text evidence="3">The sequence shown here is derived from an EMBL/GenBank/DDBJ whole genome shotgun (WGS) entry which is preliminary data.</text>
</comment>
<dbReference type="Proteomes" id="UP000305654">
    <property type="component" value="Unassembled WGS sequence"/>
</dbReference>
<dbReference type="EMBL" id="VCDI01000003">
    <property type="protein sequence ID" value="TLU72497.1"/>
    <property type="molecule type" value="Genomic_DNA"/>
</dbReference>
<feature type="transmembrane region" description="Helical" evidence="2">
    <location>
        <begin position="25"/>
        <end position="45"/>
    </location>
</feature>
<evidence type="ECO:0000256" key="1">
    <source>
        <dbReference type="SAM" id="MobiDB-lite"/>
    </source>
</evidence>
<sequence length="237" mass="25619">MADDIFKEIDEDLRAERLRAAGRRYGIVAVVAVLVIAAAVGVWQFQLWRQRQAASATASVYFAAMKQADSSRSPGDSAAMQAVPLFQQVERDGPEGFRTLARFRQAALVWDAGDHKTALGLWSTIHADAAADPDLRGLADLLWVQHQVDDGDPALLESHLGSLSRPGAPWRPMAQELDALIDLRAGHVAEARRKLAMLSEDGSASEELRNRAAGLNETLEDNTPPDTSGATTKKSPG</sequence>
<reference evidence="3 4" key="1">
    <citation type="submission" date="2019-05" db="EMBL/GenBank/DDBJ databases">
        <authorList>
            <person name="Pankratov T."/>
            <person name="Grouzdev D."/>
        </authorList>
    </citation>
    <scope>NUCLEOTIDE SEQUENCE [LARGE SCALE GENOMIC DNA]</scope>
    <source>
        <strain evidence="3 4">KEBCLARHB70R</strain>
    </source>
</reference>
<keyword evidence="2" id="KW-0472">Membrane</keyword>
<evidence type="ECO:0000256" key="2">
    <source>
        <dbReference type="SAM" id="Phobius"/>
    </source>
</evidence>
<proteinExistence type="predicted"/>
<evidence type="ECO:0000313" key="3">
    <source>
        <dbReference type="EMBL" id="TLU72497.1"/>
    </source>
</evidence>
<protein>
    <submittedName>
        <fullName evidence="3">Tetratricopeptide repeat protein</fullName>
    </submittedName>
</protein>
<name>A0A5R9J7K6_9PROT</name>
<dbReference type="RefSeq" id="WP_138325960.1">
    <property type="nucleotide sequence ID" value="NZ_VCDI01000003.1"/>
</dbReference>
<evidence type="ECO:0000313" key="4">
    <source>
        <dbReference type="Proteomes" id="UP000305654"/>
    </source>
</evidence>
<feature type="compositionally biased region" description="Polar residues" evidence="1">
    <location>
        <begin position="224"/>
        <end position="237"/>
    </location>
</feature>
<feature type="region of interest" description="Disordered" evidence="1">
    <location>
        <begin position="200"/>
        <end position="237"/>
    </location>
</feature>
<keyword evidence="2" id="KW-0812">Transmembrane</keyword>
<gene>
    <name evidence="3" type="ORF">FE263_10550</name>
</gene>
<accession>A0A5R9J7K6</accession>
<dbReference type="OrthoDB" id="7283357at2"/>
<dbReference type="AlphaFoldDB" id="A0A5R9J7K6"/>
<keyword evidence="4" id="KW-1185">Reference proteome</keyword>